<protein>
    <recommendedName>
        <fullName evidence="6">FAD-binding domain-containing protein</fullName>
    </recommendedName>
</protein>
<evidence type="ECO:0000256" key="1">
    <source>
        <dbReference type="ARBA" id="ARBA00007992"/>
    </source>
</evidence>
<comment type="similarity">
    <text evidence="1">Belongs to the paxM FAD-dependent monooxygenase family.</text>
</comment>
<evidence type="ECO:0000256" key="3">
    <source>
        <dbReference type="ARBA" id="ARBA00022827"/>
    </source>
</evidence>
<feature type="domain" description="FAD-binding" evidence="6">
    <location>
        <begin position="10"/>
        <end position="151"/>
    </location>
</feature>
<dbReference type="GO" id="GO:0004497">
    <property type="term" value="F:monooxygenase activity"/>
    <property type="evidence" value="ECO:0007669"/>
    <property type="project" value="InterPro"/>
</dbReference>
<dbReference type="AlphaFoldDB" id="A0AAD4H5B7"/>
<evidence type="ECO:0000256" key="4">
    <source>
        <dbReference type="ARBA" id="ARBA00023002"/>
    </source>
</evidence>
<dbReference type="PRINTS" id="PR00420">
    <property type="entry name" value="RNGMNOXGNASE"/>
</dbReference>
<name>A0AAD4H5B7_9FUNG</name>
<keyword evidence="4" id="KW-0560">Oxidoreductase</keyword>
<dbReference type="InterPro" id="IPR002938">
    <property type="entry name" value="FAD-bd"/>
</dbReference>
<evidence type="ECO:0000313" key="7">
    <source>
        <dbReference type="EMBL" id="KAG0272376.1"/>
    </source>
</evidence>
<gene>
    <name evidence="7" type="ORF">BGZ95_011876</name>
</gene>
<keyword evidence="2" id="KW-0285">Flavoprotein</keyword>
<sequence length="392" mass="43886">MSAGDKPTLIIVGAGLGGLMLGALLEKAGIPYTIFERAHVVKPLGSAMAVGPAILPIFQQLGIYDEILAISKPFYHVYNYLEATQGLRTVKPTHFGLVEELSQHTKSSSRVLDITEKDDKITVHLADNVTFEADIVVGADGAYSAVRQRMFDSLKQKGVLPKADQKDLPFDAICLMGQTKVLDPKAFPVITLPYGHFTQIVGKGRPYSWHTFATAQNTICYMVMQHLPKTMSKAAIEERARDSKNSEWTFHPIEAMMEETRHFPIPLGDGKEGILGDLFDLTSKEFMSKVMLEDKVFETWYNGRSVLLGDGAVTAMHDAVALANLLYSMPTKTPEDITRLFQEYRKERYPAVMESYNTSKQLAKTALGGIIGTIYFYFVVYMPFFLWRYVVR</sequence>
<dbReference type="InterPro" id="IPR050562">
    <property type="entry name" value="FAD_mOase_fung"/>
</dbReference>
<keyword evidence="8" id="KW-1185">Reference proteome</keyword>
<evidence type="ECO:0000259" key="6">
    <source>
        <dbReference type="Pfam" id="PF01494"/>
    </source>
</evidence>
<accession>A0AAD4H5B7</accession>
<dbReference type="PANTHER" id="PTHR47356">
    <property type="entry name" value="FAD-DEPENDENT MONOOXYGENASE ASQG-RELATED"/>
    <property type="match status" value="1"/>
</dbReference>
<dbReference type="InterPro" id="IPR036188">
    <property type="entry name" value="FAD/NAD-bd_sf"/>
</dbReference>
<proteinExistence type="inferred from homology"/>
<dbReference type="EMBL" id="JAAAIL010000938">
    <property type="protein sequence ID" value="KAG0272376.1"/>
    <property type="molecule type" value="Genomic_DNA"/>
</dbReference>
<dbReference type="Proteomes" id="UP001194580">
    <property type="component" value="Unassembled WGS sequence"/>
</dbReference>
<dbReference type="SUPFAM" id="SSF51905">
    <property type="entry name" value="FAD/NAD(P)-binding domain"/>
    <property type="match status" value="1"/>
</dbReference>
<feature type="transmembrane region" description="Helical" evidence="5">
    <location>
        <begin position="366"/>
        <end position="387"/>
    </location>
</feature>
<keyword evidence="5" id="KW-1133">Transmembrane helix</keyword>
<dbReference type="Gene3D" id="3.50.50.60">
    <property type="entry name" value="FAD/NAD(P)-binding domain"/>
    <property type="match status" value="1"/>
</dbReference>
<keyword evidence="3" id="KW-0274">FAD</keyword>
<organism evidence="7 8">
    <name type="scientific">Linnemannia exigua</name>
    <dbReference type="NCBI Taxonomy" id="604196"/>
    <lineage>
        <taxon>Eukaryota</taxon>
        <taxon>Fungi</taxon>
        <taxon>Fungi incertae sedis</taxon>
        <taxon>Mucoromycota</taxon>
        <taxon>Mortierellomycotina</taxon>
        <taxon>Mortierellomycetes</taxon>
        <taxon>Mortierellales</taxon>
        <taxon>Mortierellaceae</taxon>
        <taxon>Linnemannia</taxon>
    </lineage>
</organism>
<dbReference type="Pfam" id="PF01494">
    <property type="entry name" value="FAD_binding_3"/>
    <property type="match status" value="1"/>
</dbReference>
<dbReference type="GO" id="GO:0071949">
    <property type="term" value="F:FAD binding"/>
    <property type="evidence" value="ECO:0007669"/>
    <property type="project" value="InterPro"/>
</dbReference>
<reference evidence="7" key="1">
    <citation type="journal article" date="2020" name="Fungal Divers.">
        <title>Resolving the Mortierellaceae phylogeny through synthesis of multi-gene phylogenetics and phylogenomics.</title>
        <authorList>
            <person name="Vandepol N."/>
            <person name="Liber J."/>
            <person name="Desiro A."/>
            <person name="Na H."/>
            <person name="Kennedy M."/>
            <person name="Barry K."/>
            <person name="Grigoriev I.V."/>
            <person name="Miller A.N."/>
            <person name="O'Donnell K."/>
            <person name="Stajich J.E."/>
            <person name="Bonito G."/>
        </authorList>
    </citation>
    <scope>NUCLEOTIDE SEQUENCE</scope>
    <source>
        <strain evidence="7">NRRL 28262</strain>
    </source>
</reference>
<evidence type="ECO:0000256" key="5">
    <source>
        <dbReference type="SAM" id="Phobius"/>
    </source>
</evidence>
<comment type="caution">
    <text evidence="7">The sequence shown here is derived from an EMBL/GenBank/DDBJ whole genome shotgun (WGS) entry which is preliminary data.</text>
</comment>
<keyword evidence="5" id="KW-0472">Membrane</keyword>
<evidence type="ECO:0000313" key="8">
    <source>
        <dbReference type="Proteomes" id="UP001194580"/>
    </source>
</evidence>
<dbReference type="PANTHER" id="PTHR47356:SF2">
    <property type="entry name" value="FAD-BINDING DOMAIN-CONTAINING PROTEIN-RELATED"/>
    <property type="match status" value="1"/>
</dbReference>
<keyword evidence="5" id="KW-0812">Transmembrane</keyword>
<evidence type="ECO:0000256" key="2">
    <source>
        <dbReference type="ARBA" id="ARBA00022630"/>
    </source>
</evidence>